<protein>
    <submittedName>
        <fullName evidence="2">Plasmid pRiA4b ORF-3 family protein</fullName>
    </submittedName>
</protein>
<dbReference type="SUPFAM" id="SSF159941">
    <property type="entry name" value="MM3350-like"/>
    <property type="match status" value="1"/>
</dbReference>
<dbReference type="OrthoDB" id="9801392at2"/>
<dbReference type="PANTHER" id="PTHR41878">
    <property type="entry name" value="LEXA REPRESSOR-RELATED"/>
    <property type="match status" value="1"/>
</dbReference>
<reference evidence="2 3" key="1">
    <citation type="submission" date="2018-07" db="EMBL/GenBank/DDBJ databases">
        <title>Chryseobacterium lacus sp. nov., isolated from lake water.</title>
        <authorList>
            <person name="Li C.-M."/>
        </authorList>
    </citation>
    <scope>NUCLEOTIDE SEQUENCE [LARGE SCALE GENOMIC DNA]</scope>
    <source>
        <strain evidence="2 3">YLOS41</strain>
    </source>
</reference>
<evidence type="ECO:0000313" key="3">
    <source>
        <dbReference type="Proteomes" id="UP000252172"/>
    </source>
</evidence>
<dbReference type="Proteomes" id="UP000252172">
    <property type="component" value="Unassembled WGS sequence"/>
</dbReference>
<dbReference type="AlphaFoldDB" id="A0A368N2J0"/>
<gene>
    <name evidence="2" type="ORF">DQ356_00305</name>
</gene>
<keyword evidence="3" id="KW-1185">Reference proteome</keyword>
<dbReference type="PANTHER" id="PTHR41878:SF1">
    <property type="entry name" value="TNPR PROTEIN"/>
    <property type="match status" value="1"/>
</dbReference>
<evidence type="ECO:0000259" key="1">
    <source>
        <dbReference type="Pfam" id="PF07929"/>
    </source>
</evidence>
<proteinExistence type="predicted"/>
<sequence>MVPEEVLLLQFKVQLHNISKPPVWRKVSVPANFSFDKFHSVIQEAFGWYDAHLYQFSPKGFNSSPQIGIPDDSGWDDEEIINSKKIKLSAIFTEKG</sequence>
<name>A0A368N2J0_9FLAO</name>
<dbReference type="Pfam" id="PF07929">
    <property type="entry name" value="PRiA4_ORF3"/>
    <property type="match status" value="1"/>
</dbReference>
<dbReference type="EMBL" id="QPIE01000001">
    <property type="protein sequence ID" value="RCU44708.1"/>
    <property type="molecule type" value="Genomic_DNA"/>
</dbReference>
<accession>A0A368N2J0</accession>
<evidence type="ECO:0000313" key="2">
    <source>
        <dbReference type="EMBL" id="RCU44708.1"/>
    </source>
</evidence>
<organism evidence="2 3">
    <name type="scientific">Chryseobacterium lacus</name>
    <dbReference type="NCBI Taxonomy" id="2058346"/>
    <lineage>
        <taxon>Bacteria</taxon>
        <taxon>Pseudomonadati</taxon>
        <taxon>Bacteroidota</taxon>
        <taxon>Flavobacteriia</taxon>
        <taxon>Flavobacteriales</taxon>
        <taxon>Weeksellaceae</taxon>
        <taxon>Chryseobacterium group</taxon>
        <taxon>Chryseobacterium</taxon>
    </lineage>
</organism>
<dbReference type="InterPro" id="IPR024047">
    <property type="entry name" value="MM3350-like_sf"/>
</dbReference>
<dbReference type="Gene3D" id="3.10.290.30">
    <property type="entry name" value="MM3350-like"/>
    <property type="match status" value="1"/>
</dbReference>
<feature type="domain" description="Plasmid pRiA4b Orf3-like" evidence="1">
    <location>
        <begin position="9"/>
        <end position="95"/>
    </location>
</feature>
<dbReference type="InterPro" id="IPR012912">
    <property type="entry name" value="Plasmid_pRiA4b_Orf3-like"/>
</dbReference>
<comment type="caution">
    <text evidence="2">The sequence shown here is derived from an EMBL/GenBank/DDBJ whole genome shotgun (WGS) entry which is preliminary data.</text>
</comment>